<organism evidence="3 5">
    <name type="scientific">Chitinophaga sancti</name>
    <dbReference type="NCBI Taxonomy" id="1004"/>
    <lineage>
        <taxon>Bacteria</taxon>
        <taxon>Pseudomonadati</taxon>
        <taxon>Bacteroidota</taxon>
        <taxon>Chitinophagia</taxon>
        <taxon>Chitinophagales</taxon>
        <taxon>Chitinophagaceae</taxon>
        <taxon>Chitinophaga</taxon>
    </lineage>
</organism>
<dbReference type="AlphaFoldDB" id="A0A1K1SZ99"/>
<dbReference type="STRING" id="1004.SAMN05661012_06461"/>
<evidence type="ECO:0000313" key="4">
    <source>
        <dbReference type="EMBL" id="WQG90730.1"/>
    </source>
</evidence>
<name>A0A1K1SZ99_9BACT</name>
<evidence type="ECO:0000259" key="2">
    <source>
        <dbReference type="Pfam" id="PF01370"/>
    </source>
</evidence>
<reference evidence="3 5" key="1">
    <citation type="submission" date="2016-11" db="EMBL/GenBank/DDBJ databases">
        <authorList>
            <person name="Jaros S."/>
            <person name="Januszkiewicz K."/>
            <person name="Wedrychowicz H."/>
        </authorList>
    </citation>
    <scope>NUCLEOTIDE SEQUENCE [LARGE SCALE GENOMIC DNA]</scope>
    <source>
        <strain evidence="3 5">DSM 784</strain>
    </source>
</reference>
<evidence type="ECO:0000313" key="5">
    <source>
        <dbReference type="Proteomes" id="UP000183788"/>
    </source>
</evidence>
<dbReference type="EMBL" id="FPIZ01000042">
    <property type="protein sequence ID" value="SFW89627.1"/>
    <property type="molecule type" value="Genomic_DNA"/>
</dbReference>
<evidence type="ECO:0000313" key="3">
    <source>
        <dbReference type="EMBL" id="SFW89627.1"/>
    </source>
</evidence>
<protein>
    <submittedName>
        <fullName evidence="3 4">NAD-dependent epimerase/dehydratase family protein</fullName>
    </submittedName>
</protein>
<dbReference type="InterPro" id="IPR036291">
    <property type="entry name" value="NAD(P)-bd_dom_sf"/>
</dbReference>
<dbReference type="PANTHER" id="PTHR14097">
    <property type="entry name" value="OXIDOREDUCTASE HTATIP2"/>
    <property type="match status" value="1"/>
</dbReference>
<dbReference type="GO" id="GO:0016020">
    <property type="term" value="C:membrane"/>
    <property type="evidence" value="ECO:0007669"/>
    <property type="project" value="UniProtKB-SubCell"/>
</dbReference>
<feature type="domain" description="NAD-dependent epimerase/dehydratase" evidence="2">
    <location>
        <begin position="3"/>
        <end position="114"/>
    </location>
</feature>
<dbReference type="SUPFAM" id="SSF51735">
    <property type="entry name" value="NAD(P)-binding Rossmann-fold domains"/>
    <property type="match status" value="1"/>
</dbReference>
<sequence length="218" mass="24426">MKVIVTGTTGMVGEGVLEECLRNPLISEVVSFARKPFGKSHPKLKEVIHPDFFDIRPVAEQLKGYDACFFCLGVTSVGKNEQDYTHATYTLTMHVAEVLSGQNPNMTFCYVSGSGTDSSEKGRIMWARVKGKTENDLMKLPFKQVFAFRPGFLRADKDARHVLKGYKYVDWIYPLGRKLFKNGFCTLAEMGKAMIAVTEKGYFKKTIEVKDMVALAAL</sequence>
<dbReference type="Proteomes" id="UP001326715">
    <property type="component" value="Chromosome"/>
</dbReference>
<evidence type="ECO:0000256" key="1">
    <source>
        <dbReference type="ARBA" id="ARBA00004370"/>
    </source>
</evidence>
<proteinExistence type="predicted"/>
<gene>
    <name evidence="3" type="ORF">SAMN05661012_06461</name>
    <name evidence="4" type="ORF">SR876_04420</name>
</gene>
<accession>A0A1K1SZ99</accession>
<dbReference type="Proteomes" id="UP000183788">
    <property type="component" value="Unassembled WGS sequence"/>
</dbReference>
<dbReference type="EMBL" id="CP140154">
    <property type="protein sequence ID" value="WQG90730.1"/>
    <property type="molecule type" value="Genomic_DNA"/>
</dbReference>
<dbReference type="Pfam" id="PF01370">
    <property type="entry name" value="Epimerase"/>
    <property type="match status" value="1"/>
</dbReference>
<dbReference type="PANTHER" id="PTHR14097:SF8">
    <property type="entry name" value="NAD(P)-BINDING DOMAIN-CONTAINING PROTEIN"/>
    <property type="match status" value="1"/>
</dbReference>
<comment type="subcellular location">
    <subcellularLocation>
        <location evidence="1">Membrane</location>
    </subcellularLocation>
</comment>
<reference evidence="4 6" key="2">
    <citation type="submission" date="2023-11" db="EMBL/GenBank/DDBJ databases">
        <title>MicrobeMod: A computational toolkit for identifying prokaryotic methylation and restriction-modification with nanopore sequencing.</title>
        <authorList>
            <person name="Crits-Christoph A."/>
            <person name="Kang S.C."/>
            <person name="Lee H."/>
            <person name="Ostrov N."/>
        </authorList>
    </citation>
    <scope>NUCLEOTIDE SEQUENCE [LARGE SCALE GENOMIC DNA]</scope>
    <source>
        <strain evidence="4 6">ATCC 23090</strain>
    </source>
</reference>
<keyword evidence="6" id="KW-1185">Reference proteome</keyword>
<evidence type="ECO:0000313" key="6">
    <source>
        <dbReference type="Proteomes" id="UP001326715"/>
    </source>
</evidence>
<dbReference type="Gene3D" id="3.40.50.720">
    <property type="entry name" value="NAD(P)-binding Rossmann-like Domain"/>
    <property type="match status" value="1"/>
</dbReference>
<dbReference type="RefSeq" id="WP_245801889.1">
    <property type="nucleotide sequence ID" value="NZ_CP139972.1"/>
</dbReference>
<dbReference type="InterPro" id="IPR001509">
    <property type="entry name" value="Epimerase_deHydtase"/>
</dbReference>